<dbReference type="RefSeq" id="WP_004354387.1">
    <property type="nucleotide sequence ID" value="NZ_AEXO01000100.1"/>
</dbReference>
<comment type="subcellular location">
    <subcellularLocation>
        <location evidence="1 9">Cytoplasm</location>
    </subcellularLocation>
</comment>
<keyword evidence="3 9" id="KW-0132">Cell division</keyword>
<organism evidence="12 13">
    <name type="scientific">Prevotella denticola CRIS 18C-A</name>
    <dbReference type="NCBI Taxonomy" id="944557"/>
    <lineage>
        <taxon>Bacteria</taxon>
        <taxon>Pseudomonadati</taxon>
        <taxon>Bacteroidota</taxon>
        <taxon>Bacteroidia</taxon>
        <taxon>Bacteroidales</taxon>
        <taxon>Prevotellaceae</taxon>
        <taxon>Prevotella</taxon>
    </lineage>
</organism>
<dbReference type="InterPro" id="IPR013762">
    <property type="entry name" value="Integrase-like_cat_sf"/>
</dbReference>
<feature type="active site" evidence="9">
    <location>
        <position position="175"/>
    </location>
</feature>
<dbReference type="Gene3D" id="1.10.443.10">
    <property type="entry name" value="Intergrase catalytic core"/>
    <property type="match status" value="1"/>
</dbReference>
<dbReference type="InterPro" id="IPR050090">
    <property type="entry name" value="Tyrosine_recombinase_XerCD"/>
</dbReference>
<comment type="subunit">
    <text evidence="9">Forms a cyclic heterotetrameric complex composed of two molecules of XerC and two molecules of XerD.</text>
</comment>
<dbReference type="CDD" id="cd00798">
    <property type="entry name" value="INT_XerDC_C"/>
    <property type="match status" value="1"/>
</dbReference>
<dbReference type="InterPro" id="IPR023009">
    <property type="entry name" value="Tyrosine_recombinase_XerC/XerD"/>
</dbReference>
<sequence length="315" mass="35915">METDKSSKDIVGRFRRYLKLEKGCSPNTLDAYLHDVDKLLRYLAGEQVSVTDVTLEQLEHFAASVSDLGIGARSLARILSGVRQFYRFLVLDGYMEADPTELLESPKQPDHLPEVLSTAEVDLLEQAVDLTKWEGHRNRAIIEVLFSCGLRVSELTHLKLSDLYREEQFVRVMGKGSKERLVPISPRALDELDCWFADRNVMKIKPGEEDYVFLNRRGHHLTRTMILIMIKRYAVEAGIRKTISPHTLRHSFATSLLEGGADLRAIQAMLGHESIGTTEIYTHIDTSTLRQEILEHHPRNIRYDKEHRKSPGQGG</sequence>
<keyword evidence="2 9" id="KW-0963">Cytoplasm</keyword>
<evidence type="ECO:0000313" key="13">
    <source>
        <dbReference type="Proteomes" id="UP000003155"/>
    </source>
</evidence>
<comment type="similarity">
    <text evidence="9">Belongs to the 'phage' integrase family. XerC subfamily.</text>
</comment>
<gene>
    <name evidence="9" type="primary">xerC</name>
    <name evidence="12" type="ORF">HMPREF9303_0512</name>
</gene>
<reference evidence="12 13" key="1">
    <citation type="submission" date="2011-02" db="EMBL/GenBank/DDBJ databases">
        <authorList>
            <person name="Durkin A.S."/>
            <person name="Madupu R."/>
            <person name="Torralba M."/>
            <person name="Gillis M."/>
            <person name="Methe B."/>
            <person name="Sutton G."/>
            <person name="Nelson K.E."/>
        </authorList>
    </citation>
    <scope>NUCLEOTIDE SEQUENCE [LARGE SCALE GENOMIC DNA]</scope>
    <source>
        <strain evidence="12 13">CRIS 18C-A</strain>
    </source>
</reference>
<keyword evidence="4 9" id="KW-0159">Chromosome partition</keyword>
<evidence type="ECO:0000256" key="9">
    <source>
        <dbReference type="HAMAP-Rule" id="MF_01808"/>
    </source>
</evidence>
<dbReference type="PANTHER" id="PTHR30349:SF81">
    <property type="entry name" value="TYROSINE RECOMBINASE XERC"/>
    <property type="match status" value="1"/>
</dbReference>
<dbReference type="InterPro" id="IPR010998">
    <property type="entry name" value="Integrase_recombinase_N"/>
</dbReference>
<keyword evidence="7 9" id="KW-0233">DNA recombination</keyword>
<evidence type="ECO:0000256" key="3">
    <source>
        <dbReference type="ARBA" id="ARBA00022618"/>
    </source>
</evidence>
<dbReference type="InterPro" id="IPR004107">
    <property type="entry name" value="Integrase_SAM-like_N"/>
</dbReference>
<dbReference type="InterPro" id="IPR011010">
    <property type="entry name" value="DNA_brk_join_enz"/>
</dbReference>
<dbReference type="PROSITE" id="PS51900">
    <property type="entry name" value="CB"/>
    <property type="match status" value="1"/>
</dbReference>
<protein>
    <recommendedName>
        <fullName evidence="9">Tyrosine recombinase XerC</fullName>
    </recommendedName>
</protein>
<comment type="function">
    <text evidence="9">Site-specific tyrosine recombinase, which acts by catalyzing the cutting and rejoining of the recombining DNA molecules. The XerC-XerD complex is essential to convert dimers of the bacterial chromosome into monomers to permit their segregation at cell division. It also contributes to the segregational stability of plasmids.</text>
</comment>
<dbReference type="NCBIfam" id="NF040815">
    <property type="entry name" value="recomb_XerA_Arch"/>
    <property type="match status" value="1"/>
</dbReference>
<dbReference type="InterPro" id="IPR002104">
    <property type="entry name" value="Integrase_catalytic"/>
</dbReference>
<feature type="active site" evidence="9">
    <location>
        <position position="249"/>
    </location>
</feature>
<dbReference type="PROSITE" id="PS51898">
    <property type="entry name" value="TYR_RECOMBINASE"/>
    <property type="match status" value="1"/>
</dbReference>
<dbReference type="Gene3D" id="1.10.150.130">
    <property type="match status" value="1"/>
</dbReference>
<evidence type="ECO:0000313" key="12">
    <source>
        <dbReference type="EMBL" id="EGC85254.1"/>
    </source>
</evidence>
<keyword evidence="5 9" id="KW-0229">DNA integration</keyword>
<dbReference type="PANTHER" id="PTHR30349">
    <property type="entry name" value="PHAGE INTEGRASE-RELATED"/>
    <property type="match status" value="1"/>
</dbReference>
<dbReference type="HAMAP" id="MF_01808">
    <property type="entry name" value="Recomb_XerC_XerD"/>
    <property type="match status" value="1"/>
</dbReference>
<feature type="domain" description="Core-binding (CB)" evidence="11">
    <location>
        <begin position="5"/>
        <end position="90"/>
    </location>
</feature>
<dbReference type="EMBL" id="AEXO01000100">
    <property type="protein sequence ID" value="EGC85254.1"/>
    <property type="molecule type" value="Genomic_DNA"/>
</dbReference>
<evidence type="ECO:0000256" key="6">
    <source>
        <dbReference type="ARBA" id="ARBA00023125"/>
    </source>
</evidence>
<keyword evidence="6 9" id="KW-0238">DNA-binding</keyword>
<feature type="active site" evidence="9">
    <location>
        <position position="246"/>
    </location>
</feature>
<feature type="active site" evidence="9">
    <location>
        <position position="272"/>
    </location>
</feature>
<name>F0HA25_9BACT</name>
<evidence type="ECO:0000256" key="4">
    <source>
        <dbReference type="ARBA" id="ARBA00022829"/>
    </source>
</evidence>
<feature type="active site" description="O-(3'-phospho-DNA)-tyrosine intermediate" evidence="9">
    <location>
        <position position="281"/>
    </location>
</feature>
<proteinExistence type="inferred from homology"/>
<dbReference type="GO" id="GO:0051301">
    <property type="term" value="P:cell division"/>
    <property type="evidence" value="ECO:0007669"/>
    <property type="project" value="UniProtKB-KW"/>
</dbReference>
<evidence type="ECO:0000256" key="8">
    <source>
        <dbReference type="ARBA" id="ARBA00023306"/>
    </source>
</evidence>
<evidence type="ECO:0000259" key="10">
    <source>
        <dbReference type="PROSITE" id="PS51898"/>
    </source>
</evidence>
<dbReference type="GO" id="GO:0003677">
    <property type="term" value="F:DNA binding"/>
    <property type="evidence" value="ECO:0007669"/>
    <property type="project" value="UniProtKB-UniRule"/>
</dbReference>
<dbReference type="Pfam" id="PF00589">
    <property type="entry name" value="Phage_integrase"/>
    <property type="match status" value="1"/>
</dbReference>
<comment type="caution">
    <text evidence="12">The sequence shown here is derived from an EMBL/GenBank/DDBJ whole genome shotgun (WGS) entry which is preliminary data.</text>
</comment>
<dbReference type="NCBIfam" id="NF001399">
    <property type="entry name" value="PRK00283.1"/>
    <property type="match status" value="1"/>
</dbReference>
<evidence type="ECO:0000256" key="2">
    <source>
        <dbReference type="ARBA" id="ARBA00022490"/>
    </source>
</evidence>
<dbReference type="GO" id="GO:0007059">
    <property type="term" value="P:chromosome segregation"/>
    <property type="evidence" value="ECO:0007669"/>
    <property type="project" value="UniProtKB-UniRule"/>
</dbReference>
<evidence type="ECO:0000256" key="1">
    <source>
        <dbReference type="ARBA" id="ARBA00004496"/>
    </source>
</evidence>
<feature type="active site" evidence="9">
    <location>
        <position position="151"/>
    </location>
</feature>
<evidence type="ECO:0000259" key="11">
    <source>
        <dbReference type="PROSITE" id="PS51900"/>
    </source>
</evidence>
<keyword evidence="13" id="KW-1185">Reference proteome</keyword>
<evidence type="ECO:0000256" key="7">
    <source>
        <dbReference type="ARBA" id="ARBA00023172"/>
    </source>
</evidence>
<dbReference type="GO" id="GO:0009037">
    <property type="term" value="F:tyrosine-based site-specific recombinase activity"/>
    <property type="evidence" value="ECO:0007669"/>
    <property type="project" value="UniProtKB-UniRule"/>
</dbReference>
<dbReference type="InterPro" id="IPR044068">
    <property type="entry name" value="CB"/>
</dbReference>
<accession>F0HA25</accession>
<dbReference type="AlphaFoldDB" id="F0HA25"/>
<dbReference type="GO" id="GO:0006313">
    <property type="term" value="P:DNA transposition"/>
    <property type="evidence" value="ECO:0007669"/>
    <property type="project" value="UniProtKB-UniRule"/>
</dbReference>
<feature type="domain" description="Tyr recombinase" evidence="10">
    <location>
        <begin position="111"/>
        <end position="294"/>
    </location>
</feature>
<evidence type="ECO:0000256" key="5">
    <source>
        <dbReference type="ARBA" id="ARBA00022908"/>
    </source>
</evidence>
<dbReference type="Proteomes" id="UP000003155">
    <property type="component" value="Unassembled WGS sequence"/>
</dbReference>
<dbReference type="Pfam" id="PF02899">
    <property type="entry name" value="Phage_int_SAM_1"/>
    <property type="match status" value="1"/>
</dbReference>
<keyword evidence="8 9" id="KW-0131">Cell cycle</keyword>
<dbReference type="GO" id="GO:0005737">
    <property type="term" value="C:cytoplasm"/>
    <property type="evidence" value="ECO:0007669"/>
    <property type="project" value="UniProtKB-SubCell"/>
</dbReference>
<dbReference type="SUPFAM" id="SSF56349">
    <property type="entry name" value="DNA breaking-rejoining enzymes"/>
    <property type="match status" value="1"/>
</dbReference>